<dbReference type="SUPFAM" id="SSF54211">
    <property type="entry name" value="Ribosomal protein S5 domain 2-like"/>
    <property type="match status" value="1"/>
</dbReference>
<dbReference type="SMART" id="SM01340">
    <property type="entry name" value="DNA_mis_repair"/>
    <property type="match status" value="1"/>
</dbReference>
<dbReference type="InterPro" id="IPR014762">
    <property type="entry name" value="DNA_mismatch_repair_CS"/>
</dbReference>
<feature type="domain" description="MutL C-terminal dimerisation" evidence="7">
    <location>
        <begin position="460"/>
        <end position="604"/>
    </location>
</feature>
<dbReference type="PANTHER" id="PTHR10073">
    <property type="entry name" value="DNA MISMATCH REPAIR PROTEIN MLH, PMS, MUTL"/>
    <property type="match status" value="1"/>
</dbReference>
<protein>
    <recommendedName>
        <fullName evidence="2 5">DNA mismatch repair protein MutL</fullName>
    </recommendedName>
</protein>
<reference evidence="10" key="1">
    <citation type="submission" date="2012-06" db="EMBL/GenBank/DDBJ databases">
        <title>Genome analysis of multiple Granulibacter bethesdensis isolates demonstrates substantial genome diversity.</title>
        <authorList>
            <person name="Greenberg D.E."/>
            <person name="Porcella S.F."/>
            <person name="Zarember K."/>
            <person name="Zelazny A.M."/>
            <person name="Bruno D."/>
            <person name="Martens C."/>
            <person name="Barbian K.D."/>
            <person name="Jaske E."/>
            <person name="Holland S.M."/>
        </authorList>
    </citation>
    <scope>NUCLEOTIDE SEQUENCE [LARGE SCALE GENOMIC DNA]</scope>
    <source>
        <strain evidence="10">CGDNIH3</strain>
    </source>
</reference>
<dbReference type="InterPro" id="IPR038973">
    <property type="entry name" value="MutL/Mlh/Pms-like"/>
</dbReference>
<dbReference type="InterPro" id="IPR014790">
    <property type="entry name" value="MutL_C"/>
</dbReference>
<dbReference type="EMBL" id="CP003181">
    <property type="protein sequence ID" value="AHJ62232.1"/>
    <property type="molecule type" value="Genomic_DNA"/>
</dbReference>
<name>A0AAN0RC95_9PROT</name>
<evidence type="ECO:0000313" key="9">
    <source>
        <dbReference type="EMBL" id="AHJ62232.1"/>
    </source>
</evidence>
<dbReference type="HAMAP" id="MF_00149">
    <property type="entry name" value="DNA_mis_repair"/>
    <property type="match status" value="1"/>
</dbReference>
<dbReference type="AlphaFoldDB" id="A0AAN0RC95"/>
<comment type="similarity">
    <text evidence="1 5">Belongs to the DNA mismatch repair MutL/HexB family.</text>
</comment>
<dbReference type="SMART" id="SM00853">
    <property type="entry name" value="MutL_C"/>
    <property type="match status" value="1"/>
</dbReference>
<evidence type="ECO:0000259" key="8">
    <source>
        <dbReference type="SMART" id="SM01340"/>
    </source>
</evidence>
<evidence type="ECO:0000256" key="3">
    <source>
        <dbReference type="ARBA" id="ARBA00022763"/>
    </source>
</evidence>
<dbReference type="NCBIfam" id="NF000953">
    <property type="entry name" value="PRK00095.2-4"/>
    <property type="match status" value="1"/>
</dbReference>
<dbReference type="PANTHER" id="PTHR10073:SF12">
    <property type="entry name" value="DNA MISMATCH REPAIR PROTEIN MLH1"/>
    <property type="match status" value="1"/>
</dbReference>
<feature type="region of interest" description="Disordered" evidence="6">
    <location>
        <begin position="374"/>
        <end position="393"/>
    </location>
</feature>
<dbReference type="GO" id="GO:0140664">
    <property type="term" value="F:ATP-dependent DNA damage sensor activity"/>
    <property type="evidence" value="ECO:0007669"/>
    <property type="project" value="InterPro"/>
</dbReference>
<dbReference type="InterPro" id="IPR042121">
    <property type="entry name" value="MutL_C_regsub"/>
</dbReference>
<dbReference type="InterPro" id="IPR013507">
    <property type="entry name" value="DNA_mismatch_S5_2-like"/>
</dbReference>
<dbReference type="CDD" id="cd16926">
    <property type="entry name" value="HATPase_MutL-MLH-PMS-like"/>
    <property type="match status" value="1"/>
</dbReference>
<dbReference type="Pfam" id="PF13589">
    <property type="entry name" value="HATPase_c_3"/>
    <property type="match status" value="1"/>
</dbReference>
<dbReference type="SUPFAM" id="SSF118116">
    <property type="entry name" value="DNA mismatch repair protein MutL"/>
    <property type="match status" value="1"/>
</dbReference>
<keyword evidence="4 5" id="KW-0234">DNA repair</keyword>
<keyword evidence="3 5" id="KW-0227">DNA damage</keyword>
<dbReference type="InterPro" id="IPR020568">
    <property type="entry name" value="Ribosomal_Su5_D2-typ_SF"/>
</dbReference>
<dbReference type="InterPro" id="IPR036890">
    <property type="entry name" value="HATPase_C_sf"/>
</dbReference>
<dbReference type="Gene3D" id="3.30.1540.20">
    <property type="entry name" value="MutL, C-terminal domain, dimerisation subdomain"/>
    <property type="match status" value="1"/>
</dbReference>
<dbReference type="NCBIfam" id="TIGR00585">
    <property type="entry name" value="mutl"/>
    <property type="match status" value="1"/>
</dbReference>
<evidence type="ECO:0000256" key="5">
    <source>
        <dbReference type="HAMAP-Rule" id="MF_00149"/>
    </source>
</evidence>
<evidence type="ECO:0000256" key="2">
    <source>
        <dbReference type="ARBA" id="ARBA00021975"/>
    </source>
</evidence>
<dbReference type="Gene3D" id="3.30.1370.100">
    <property type="entry name" value="MutL, C-terminal domain, regulatory subdomain"/>
    <property type="match status" value="1"/>
</dbReference>
<organism evidence="9 10">
    <name type="scientific">Granulibacter bethesdensis</name>
    <dbReference type="NCBI Taxonomy" id="364410"/>
    <lineage>
        <taxon>Bacteria</taxon>
        <taxon>Pseudomonadati</taxon>
        <taxon>Pseudomonadota</taxon>
        <taxon>Alphaproteobacteria</taxon>
        <taxon>Acetobacterales</taxon>
        <taxon>Acetobacteraceae</taxon>
        <taxon>Granulibacter</taxon>
    </lineage>
</organism>
<dbReference type="GO" id="GO:0016887">
    <property type="term" value="F:ATP hydrolysis activity"/>
    <property type="evidence" value="ECO:0007669"/>
    <property type="project" value="InterPro"/>
</dbReference>
<dbReference type="Gene3D" id="3.30.230.10">
    <property type="match status" value="1"/>
</dbReference>
<dbReference type="Pfam" id="PF01119">
    <property type="entry name" value="DNA_mis_repair"/>
    <property type="match status" value="1"/>
</dbReference>
<dbReference type="InterPro" id="IPR014721">
    <property type="entry name" value="Ribsml_uS5_D2-typ_fold_subgr"/>
</dbReference>
<dbReference type="InterPro" id="IPR002099">
    <property type="entry name" value="MutL/Mlh/PMS"/>
</dbReference>
<dbReference type="GO" id="GO:0030983">
    <property type="term" value="F:mismatched DNA binding"/>
    <property type="evidence" value="ECO:0007669"/>
    <property type="project" value="InterPro"/>
</dbReference>
<dbReference type="FunFam" id="3.30.565.10:FF:000003">
    <property type="entry name" value="DNA mismatch repair endonuclease MutL"/>
    <property type="match status" value="1"/>
</dbReference>
<dbReference type="Pfam" id="PF08676">
    <property type="entry name" value="MutL_C"/>
    <property type="match status" value="1"/>
</dbReference>
<dbReference type="GO" id="GO:0032300">
    <property type="term" value="C:mismatch repair complex"/>
    <property type="evidence" value="ECO:0007669"/>
    <property type="project" value="InterPro"/>
</dbReference>
<dbReference type="InterPro" id="IPR037198">
    <property type="entry name" value="MutL_C_sf"/>
</dbReference>
<accession>A0AAN0RC95</accession>
<feature type="compositionally biased region" description="Polar residues" evidence="6">
    <location>
        <begin position="374"/>
        <end position="386"/>
    </location>
</feature>
<dbReference type="CDD" id="cd00782">
    <property type="entry name" value="MutL_Trans"/>
    <property type="match status" value="1"/>
</dbReference>
<gene>
    <name evidence="5" type="primary">mutL</name>
    <name evidence="9" type="ORF">GbCGDNIH3_0463</name>
</gene>
<dbReference type="InterPro" id="IPR042120">
    <property type="entry name" value="MutL_C_dimsub"/>
</dbReference>
<dbReference type="SUPFAM" id="SSF55874">
    <property type="entry name" value="ATPase domain of HSP90 chaperone/DNA topoisomerase II/histidine kinase"/>
    <property type="match status" value="1"/>
</dbReference>
<proteinExistence type="inferred from homology"/>
<evidence type="ECO:0000259" key="7">
    <source>
        <dbReference type="SMART" id="SM00853"/>
    </source>
</evidence>
<dbReference type="GO" id="GO:0006298">
    <property type="term" value="P:mismatch repair"/>
    <property type="evidence" value="ECO:0007669"/>
    <property type="project" value="UniProtKB-UniRule"/>
</dbReference>
<feature type="domain" description="DNA mismatch repair protein S5" evidence="8">
    <location>
        <begin position="247"/>
        <end position="365"/>
    </location>
</feature>
<sequence>MADNIFPDNPFPNKPLTGFFWIGPFRSIIRSMTDSAAPSLSPRIRLLSDTTINRIAAGEVIERPAAVVKELVENALDAGATRIVVVLEGGGITRIEVRDDGSGMTEEELALAIQRHATSKLTDDSLIRIATLGFRGEALPSIGAAGRLSITSRTATCDHAHSITVEGGRVGAVIPASGPQGTRIVVRDLFFATPARRKFLKTPRSEADQAEIAVRRLAFSAPHVAFRCEIDGREIFDLPAATPQARIAALLGEEAAAAILPVSAERDTLLLGGFICAPTVTRATGASQSFVVNGRPVVDPMLRTALRVAYRDVIPYGRHPVVALELTVPPEDVDVNVHPAKTELRFRDAAAVRGLIIGAISRTLAAGVGGPVGQTENGGKASSTLSIPPPRLNISRPSYTPARGGGYAAAPPVRPHFGFAKAQLPLQDAPAARGAMSSAPEDGSAPAPPLPDPAYPLGAAVAQVLDTYVIAVAADGALVLVDQHAAHERLTHEALRSALLDGTVNSQALLLPEVVEMPPREATHLLDAASSLAKLGLDIEAFGPGAVLVRALPALLKPQSVSALLRDIAEELAELGASIALESRLDAVIARMACHGSIRAGRRLTVPEMNALLRQMEATPRAATCSHGRPTVLRLSKAEIETLFGRR</sequence>
<dbReference type="KEGG" id="gbc:GbCGDNIH3_0463"/>
<dbReference type="Gene3D" id="3.30.565.10">
    <property type="entry name" value="Histidine kinase-like ATPase, C-terminal domain"/>
    <property type="match status" value="1"/>
</dbReference>
<evidence type="ECO:0000313" key="10">
    <source>
        <dbReference type="Proteomes" id="UP000019438"/>
    </source>
</evidence>
<evidence type="ECO:0000256" key="6">
    <source>
        <dbReference type="SAM" id="MobiDB-lite"/>
    </source>
</evidence>
<evidence type="ECO:0000256" key="4">
    <source>
        <dbReference type="ARBA" id="ARBA00023204"/>
    </source>
</evidence>
<dbReference type="InterPro" id="IPR020667">
    <property type="entry name" value="DNA_mismatch_repair_MutL"/>
</dbReference>
<feature type="region of interest" description="Disordered" evidence="6">
    <location>
        <begin position="430"/>
        <end position="451"/>
    </location>
</feature>
<dbReference type="GO" id="GO:0005524">
    <property type="term" value="F:ATP binding"/>
    <property type="evidence" value="ECO:0007669"/>
    <property type="project" value="InterPro"/>
</dbReference>
<dbReference type="Proteomes" id="UP000019438">
    <property type="component" value="Chromosome"/>
</dbReference>
<comment type="function">
    <text evidence="5">This protein is involved in the repair of mismatches in DNA. It is required for dam-dependent methyl-directed DNA mismatch repair. May act as a 'molecular matchmaker', a protein that promotes the formation of a stable complex between two or more DNA-binding proteins in an ATP-dependent manner without itself being part of a final effector complex.</text>
</comment>
<evidence type="ECO:0000256" key="1">
    <source>
        <dbReference type="ARBA" id="ARBA00006082"/>
    </source>
</evidence>
<dbReference type="PROSITE" id="PS00058">
    <property type="entry name" value="DNA_MISMATCH_REPAIR_1"/>
    <property type="match status" value="1"/>
</dbReference>